<accession>A0A0F9UPG9</accession>
<protein>
    <submittedName>
        <fullName evidence="1">Uncharacterized protein</fullName>
    </submittedName>
</protein>
<evidence type="ECO:0000313" key="1">
    <source>
        <dbReference type="EMBL" id="KKN55503.1"/>
    </source>
</evidence>
<name>A0A0F9UPG9_9ZZZZ</name>
<dbReference type="AlphaFoldDB" id="A0A0F9UPG9"/>
<reference evidence="1" key="1">
    <citation type="journal article" date="2015" name="Nature">
        <title>Complex archaea that bridge the gap between prokaryotes and eukaryotes.</title>
        <authorList>
            <person name="Spang A."/>
            <person name="Saw J.H."/>
            <person name="Jorgensen S.L."/>
            <person name="Zaremba-Niedzwiedzka K."/>
            <person name="Martijn J."/>
            <person name="Lind A.E."/>
            <person name="van Eijk R."/>
            <person name="Schleper C."/>
            <person name="Guy L."/>
            <person name="Ettema T.J."/>
        </authorList>
    </citation>
    <scope>NUCLEOTIDE SEQUENCE</scope>
</reference>
<dbReference type="EMBL" id="LAZR01000882">
    <property type="protein sequence ID" value="KKN55503.1"/>
    <property type="molecule type" value="Genomic_DNA"/>
</dbReference>
<gene>
    <name evidence="1" type="ORF">LCGC14_0581780</name>
</gene>
<organism evidence="1">
    <name type="scientific">marine sediment metagenome</name>
    <dbReference type="NCBI Taxonomy" id="412755"/>
    <lineage>
        <taxon>unclassified sequences</taxon>
        <taxon>metagenomes</taxon>
        <taxon>ecological metagenomes</taxon>
    </lineage>
</organism>
<comment type="caution">
    <text evidence="1">The sequence shown here is derived from an EMBL/GenBank/DDBJ whole genome shotgun (WGS) entry which is preliminary data.</text>
</comment>
<sequence>MATVTGTNIRLELQKWGIILLTGAPSATGAVGYLTDTEMLQADTIAPTIFDGAYVRINTAGGVAAGEIVRVDYVDGVNGRLNVTPDWSSAPTTSARYEIFRPGVDPDDADRARDNALTDVCSQWYLHPVSEVTNAAYVEALSSSNWEAINNAAIAKQVLGFPMEFARDSILVTNSGANGGAESFSIYTQPGKSFYLWVPVSGRTGTAEVVVRDITNSADITLNGTSTLTGRGWSAIEVTGQIPSGCYEITIRLQAQGASDIAEYGPICFHWQEQRRIGLPARVVSREWVGPVQRLTNQAIADDNWAQEDINEVLGVRVEQVSDNVQLRFNEPLSTQPHFYLERAYYSALSATYITDAARATGDAATTLCPTDYVVPAMTKLLAEQYRIKHSWDSEFWDGVLQQATRELAIKEKLYGPKTKARIERARGISIPNLRI</sequence>
<proteinExistence type="predicted"/>